<keyword evidence="3" id="KW-1185">Reference proteome</keyword>
<comment type="caution">
    <text evidence="2">The sequence shown here is derived from an EMBL/GenBank/DDBJ whole genome shotgun (WGS) entry which is preliminary data.</text>
</comment>
<organism evidence="2 3">
    <name type="scientific">Rubritalea tangerina</name>
    <dbReference type="NCBI Taxonomy" id="430798"/>
    <lineage>
        <taxon>Bacteria</taxon>
        <taxon>Pseudomonadati</taxon>
        <taxon>Verrucomicrobiota</taxon>
        <taxon>Verrucomicrobiia</taxon>
        <taxon>Verrucomicrobiales</taxon>
        <taxon>Rubritaleaceae</taxon>
        <taxon>Rubritalea</taxon>
    </lineage>
</organism>
<evidence type="ECO:0008006" key="4">
    <source>
        <dbReference type="Google" id="ProtNLM"/>
    </source>
</evidence>
<dbReference type="RefSeq" id="WP_377178652.1">
    <property type="nucleotide sequence ID" value="NZ_JBHUJB010000073.1"/>
</dbReference>
<feature type="transmembrane region" description="Helical" evidence="1">
    <location>
        <begin position="12"/>
        <end position="36"/>
    </location>
</feature>
<evidence type="ECO:0000313" key="2">
    <source>
        <dbReference type="EMBL" id="MFD2160222.1"/>
    </source>
</evidence>
<reference evidence="3" key="1">
    <citation type="journal article" date="2019" name="Int. J. Syst. Evol. Microbiol.">
        <title>The Global Catalogue of Microorganisms (GCM) 10K type strain sequencing project: providing services to taxonomists for standard genome sequencing and annotation.</title>
        <authorList>
            <consortium name="The Broad Institute Genomics Platform"/>
            <consortium name="The Broad Institute Genome Sequencing Center for Infectious Disease"/>
            <person name="Wu L."/>
            <person name="Ma J."/>
        </authorList>
    </citation>
    <scope>NUCLEOTIDE SEQUENCE [LARGE SCALE GENOMIC DNA]</scope>
    <source>
        <strain evidence="3">CCUG 57942</strain>
    </source>
</reference>
<keyword evidence="1" id="KW-1133">Transmembrane helix</keyword>
<keyword evidence="1" id="KW-0812">Transmembrane</keyword>
<name>A0ABW4ZF74_9BACT</name>
<keyword evidence="1" id="KW-0472">Membrane</keyword>
<protein>
    <recommendedName>
        <fullName evidence="4">Type 4 fimbrial biogenesis protein PilX N-terminal domain-containing protein</fullName>
    </recommendedName>
</protein>
<accession>A0ABW4ZF74</accession>
<dbReference type="EMBL" id="JBHUJB010000073">
    <property type="protein sequence ID" value="MFD2160222.1"/>
    <property type="molecule type" value="Genomic_DNA"/>
</dbReference>
<evidence type="ECO:0000256" key="1">
    <source>
        <dbReference type="SAM" id="Phobius"/>
    </source>
</evidence>
<proteinExistence type="predicted"/>
<gene>
    <name evidence="2" type="ORF">ACFSW8_15070</name>
</gene>
<sequence>METPKLQTKYGGFALISALSIMVLLILLVVGMLGLATSETKVATQEKHRMEARANARMALIIALGELQEAAGKDERVTAESDIIEGARQKHTMGVWRSLGCRIDPLDIENRQDHIVGGDLTAGEIGKRMAETYEGEGRASRFLK</sequence>
<evidence type="ECO:0000313" key="3">
    <source>
        <dbReference type="Proteomes" id="UP001597389"/>
    </source>
</evidence>
<dbReference type="Proteomes" id="UP001597389">
    <property type="component" value="Unassembled WGS sequence"/>
</dbReference>